<reference evidence="10" key="1">
    <citation type="submission" date="2013-03" db="EMBL/GenBank/DDBJ databases">
        <title>The Genome Sequence of Anopheles christyi ACHKN1017.</title>
        <authorList>
            <consortium name="The Broad Institute Genomics Platform"/>
            <person name="Neafsey D.E."/>
            <person name="Besansky N."/>
            <person name="Walker B."/>
            <person name="Young S.K."/>
            <person name="Zeng Q."/>
            <person name="Gargeya S."/>
            <person name="Fitzgerald M."/>
            <person name="Haas B."/>
            <person name="Abouelleil A."/>
            <person name="Allen A.W."/>
            <person name="Alvarado L."/>
            <person name="Arachchi H.M."/>
            <person name="Berlin A.M."/>
            <person name="Chapman S.B."/>
            <person name="Gainer-Dewar J."/>
            <person name="Goldberg J."/>
            <person name="Griggs A."/>
            <person name="Gujja S."/>
            <person name="Hansen M."/>
            <person name="Howarth C."/>
            <person name="Imamovic A."/>
            <person name="Ireland A."/>
            <person name="Larimer J."/>
            <person name="McCowan C."/>
            <person name="Murphy C."/>
            <person name="Pearson M."/>
            <person name="Poon T.W."/>
            <person name="Priest M."/>
            <person name="Roberts A."/>
            <person name="Saif S."/>
            <person name="Shea T."/>
            <person name="Sisk P."/>
            <person name="Sykes S."/>
            <person name="Wortman J."/>
            <person name="Nusbaum C."/>
            <person name="Birren B."/>
        </authorList>
    </citation>
    <scope>NUCLEOTIDE SEQUENCE [LARGE SCALE GENOMIC DNA]</scope>
    <source>
        <strain evidence="10">ACHKN1017</strain>
    </source>
</reference>
<dbReference type="CDD" id="cd00086">
    <property type="entry name" value="homeodomain"/>
    <property type="match status" value="1"/>
</dbReference>
<keyword evidence="3 5" id="KW-0371">Homeobox</keyword>
<dbReference type="PANTHER" id="PTHR24333:SF13">
    <property type="entry name" value="HOMEOBOX DOMAIN-CONTAINING PROTEIN"/>
    <property type="match status" value="1"/>
</dbReference>
<evidence type="ECO:0000313" key="10">
    <source>
        <dbReference type="Proteomes" id="UP000075881"/>
    </source>
</evidence>
<dbReference type="Pfam" id="PF00046">
    <property type="entry name" value="Homeodomain"/>
    <property type="match status" value="1"/>
</dbReference>
<proteinExistence type="predicted"/>
<organism evidence="9 10">
    <name type="scientific">Anopheles christyi</name>
    <dbReference type="NCBI Taxonomy" id="43041"/>
    <lineage>
        <taxon>Eukaryota</taxon>
        <taxon>Metazoa</taxon>
        <taxon>Ecdysozoa</taxon>
        <taxon>Arthropoda</taxon>
        <taxon>Hexapoda</taxon>
        <taxon>Insecta</taxon>
        <taxon>Pterygota</taxon>
        <taxon>Neoptera</taxon>
        <taxon>Endopterygota</taxon>
        <taxon>Diptera</taxon>
        <taxon>Nematocera</taxon>
        <taxon>Culicoidea</taxon>
        <taxon>Culicidae</taxon>
        <taxon>Anophelinae</taxon>
        <taxon>Anopheles</taxon>
    </lineage>
</organism>
<dbReference type="FunFam" id="1.10.10.60:FF:000176">
    <property type="entry name" value="pancreas/duodenum homeobox protein 1"/>
    <property type="match status" value="1"/>
</dbReference>
<evidence type="ECO:0000313" key="9">
    <source>
        <dbReference type="EnsemblMetazoa" id="ACHR003502-PA"/>
    </source>
</evidence>
<sequence length="646" mass="70926">EFVAENGLPRRLRTAYTNTQLLELEKEFHFNKYLCRPRRIEIAASLDLTERQVKVWFQNRRMKHKRQTLSKTDDDESGKDDLKDSNSKKSCQGCELPSDDIPDSTSSSRGINNNTPNAGKSPLRKAYHKSMKLMRIFPKPSSKTLAPAMTPNSTVDISTPTGGGSSNGGTNAVSADSSVASIDSIDEEDEIHTKVKKKSDGQTIKKESVSSTKIINSNSFKSYDNTGYPKDNGAIPGPPSAPIPIPHSPVSTSAISPSSNSTSNNNNSNSHNNNLQSYYNHPSPYGMIKHKLPLGSVIGHESEGSPTTTGSSGGGMYFNSKQQEYFGKTDGGVHYQPPYQHYQKTVVPPGPVYPGSQHTLNDSYQGAQKTEFNTGLNLKSFTTKPLVQDPSQKLHHHQQQLNDPTFHSQNQPYYNICDTSLNSVGQYGPSGQQYYPNEYDPQHEFGSGGGGGYYEPTKSGVVGQNHYYDSMGSFQHNNIASNNNMDYQGNASYTSIGAAVPGGMGNESCESFTFHQASPVASAYYEQHHQQHHSQQHHHHQHPFQHQSNQQLQPFPHQQQTLPNPAAVPVGINHTAVVRTTTLVPHHQDISTAEHCSFNGCPPASSSSTTQSKPATMVNLDNSNSSDFNFLSNLANDFAPEYYQLS</sequence>
<feature type="compositionally biased region" description="Basic and acidic residues" evidence="7">
    <location>
        <begin position="198"/>
        <end position="208"/>
    </location>
</feature>
<feature type="region of interest" description="Disordered" evidence="7">
    <location>
        <begin position="191"/>
        <end position="210"/>
    </location>
</feature>
<evidence type="ECO:0000256" key="3">
    <source>
        <dbReference type="ARBA" id="ARBA00023155"/>
    </source>
</evidence>
<dbReference type="GO" id="GO:0048513">
    <property type="term" value="P:animal organ development"/>
    <property type="evidence" value="ECO:0007669"/>
    <property type="project" value="UniProtKB-ARBA"/>
</dbReference>
<feature type="region of interest" description="Disordered" evidence="7">
    <location>
        <begin position="138"/>
        <end position="176"/>
    </location>
</feature>
<keyword evidence="2 5" id="KW-0238">DNA-binding</keyword>
<feature type="region of interest" description="Disordered" evidence="7">
    <location>
        <begin position="62"/>
        <end position="124"/>
    </location>
</feature>
<feature type="region of interest" description="Disordered" evidence="7">
    <location>
        <begin position="524"/>
        <end position="551"/>
    </location>
</feature>
<keyword evidence="4 5" id="KW-0539">Nucleus</keyword>
<accession>A0A182JYC0</accession>
<dbReference type="InterPro" id="IPR001356">
    <property type="entry name" value="HD"/>
</dbReference>
<evidence type="ECO:0000256" key="7">
    <source>
        <dbReference type="SAM" id="MobiDB-lite"/>
    </source>
</evidence>
<feature type="compositionally biased region" description="Polar residues" evidence="7">
    <location>
        <begin position="109"/>
        <end position="118"/>
    </location>
</feature>
<evidence type="ECO:0000256" key="1">
    <source>
        <dbReference type="ARBA" id="ARBA00004123"/>
    </source>
</evidence>
<keyword evidence="10" id="KW-1185">Reference proteome</keyword>
<dbReference type="GO" id="GO:0005634">
    <property type="term" value="C:nucleus"/>
    <property type="evidence" value="ECO:0007669"/>
    <property type="project" value="UniProtKB-SubCell"/>
</dbReference>
<feature type="compositionally biased region" description="Pro residues" evidence="7">
    <location>
        <begin position="236"/>
        <end position="247"/>
    </location>
</feature>
<protein>
    <recommendedName>
        <fullName evidence="8">Homeobox domain-containing protein</fullName>
    </recommendedName>
</protein>
<comment type="subcellular location">
    <subcellularLocation>
        <location evidence="1 5 6">Nucleus</location>
    </subcellularLocation>
</comment>
<evidence type="ECO:0000256" key="5">
    <source>
        <dbReference type="PROSITE-ProRule" id="PRU00108"/>
    </source>
</evidence>
<dbReference type="InterPro" id="IPR020479">
    <property type="entry name" value="HD_metazoa"/>
</dbReference>
<evidence type="ECO:0000259" key="8">
    <source>
        <dbReference type="PROSITE" id="PS50071"/>
    </source>
</evidence>
<dbReference type="Proteomes" id="UP000075881">
    <property type="component" value="Unassembled WGS sequence"/>
</dbReference>
<dbReference type="Gene3D" id="1.10.10.60">
    <property type="entry name" value="Homeodomain-like"/>
    <property type="match status" value="1"/>
</dbReference>
<dbReference type="InterPro" id="IPR050848">
    <property type="entry name" value="Homeobox_TF"/>
</dbReference>
<dbReference type="InterPro" id="IPR009057">
    <property type="entry name" value="Homeodomain-like_sf"/>
</dbReference>
<dbReference type="PRINTS" id="PR00024">
    <property type="entry name" value="HOMEOBOX"/>
</dbReference>
<feature type="compositionally biased region" description="Low complexity" evidence="7">
    <location>
        <begin position="248"/>
        <end position="280"/>
    </location>
</feature>
<feature type="domain" description="Homeobox" evidence="8">
    <location>
        <begin position="7"/>
        <end position="67"/>
    </location>
</feature>
<dbReference type="SUPFAM" id="SSF46689">
    <property type="entry name" value="Homeodomain-like"/>
    <property type="match status" value="1"/>
</dbReference>
<feature type="region of interest" description="Disordered" evidence="7">
    <location>
        <begin position="218"/>
        <end position="282"/>
    </location>
</feature>
<dbReference type="SMART" id="SM00389">
    <property type="entry name" value="HOX"/>
    <property type="match status" value="1"/>
</dbReference>
<dbReference type="GO" id="GO:0000981">
    <property type="term" value="F:DNA-binding transcription factor activity, RNA polymerase II-specific"/>
    <property type="evidence" value="ECO:0007669"/>
    <property type="project" value="InterPro"/>
</dbReference>
<dbReference type="PROSITE" id="PS50071">
    <property type="entry name" value="HOMEOBOX_2"/>
    <property type="match status" value="1"/>
</dbReference>
<evidence type="ECO:0000256" key="2">
    <source>
        <dbReference type="ARBA" id="ARBA00023125"/>
    </source>
</evidence>
<name>A0A182JYC0_9DIPT</name>
<dbReference type="PANTHER" id="PTHR24333">
    <property type="entry name" value="HOMEO BOX HB9 LIKE A-RELATED"/>
    <property type="match status" value="1"/>
</dbReference>
<reference evidence="9" key="2">
    <citation type="submission" date="2020-05" db="UniProtKB">
        <authorList>
            <consortium name="EnsemblMetazoa"/>
        </authorList>
    </citation>
    <scope>IDENTIFICATION</scope>
    <source>
        <strain evidence="9">ACHKN1017</strain>
    </source>
</reference>
<feature type="compositionally biased region" description="Polar residues" evidence="7">
    <location>
        <begin position="150"/>
        <end position="160"/>
    </location>
</feature>
<dbReference type="EnsemblMetazoa" id="ACHR003502-RA">
    <property type="protein sequence ID" value="ACHR003502-PA"/>
    <property type="gene ID" value="ACHR003502"/>
</dbReference>
<dbReference type="InterPro" id="IPR017970">
    <property type="entry name" value="Homeobox_CS"/>
</dbReference>
<dbReference type="VEuPathDB" id="VectorBase:ACHR003502"/>
<dbReference type="GO" id="GO:0003677">
    <property type="term" value="F:DNA binding"/>
    <property type="evidence" value="ECO:0007669"/>
    <property type="project" value="UniProtKB-UniRule"/>
</dbReference>
<dbReference type="AlphaFoldDB" id="A0A182JYC0"/>
<evidence type="ECO:0000256" key="6">
    <source>
        <dbReference type="RuleBase" id="RU000682"/>
    </source>
</evidence>
<feature type="DNA-binding region" description="Homeobox" evidence="5">
    <location>
        <begin position="9"/>
        <end position="68"/>
    </location>
</feature>
<dbReference type="STRING" id="43041.A0A182JYC0"/>
<evidence type="ECO:0000256" key="4">
    <source>
        <dbReference type="ARBA" id="ARBA00023242"/>
    </source>
</evidence>
<dbReference type="PROSITE" id="PS00027">
    <property type="entry name" value="HOMEOBOX_1"/>
    <property type="match status" value="1"/>
</dbReference>
<feature type="compositionally biased region" description="Basic residues" evidence="7">
    <location>
        <begin position="530"/>
        <end position="543"/>
    </location>
</feature>